<comment type="caution">
    <text evidence="2">The sequence shown here is derived from an EMBL/GenBank/DDBJ whole genome shotgun (WGS) entry which is preliminary data.</text>
</comment>
<reference evidence="2 3" key="1">
    <citation type="submission" date="2024-01" db="EMBL/GenBank/DDBJ databases">
        <title>The complete chloroplast genome sequence of Lithospermum erythrorhizon: insights into the phylogenetic relationship among Boraginaceae species and the maternal lineages of purple gromwells.</title>
        <authorList>
            <person name="Okada T."/>
            <person name="Watanabe K."/>
        </authorList>
    </citation>
    <scope>NUCLEOTIDE SEQUENCE [LARGE SCALE GENOMIC DNA]</scope>
</reference>
<feature type="region of interest" description="Disordered" evidence="1">
    <location>
        <begin position="87"/>
        <end position="125"/>
    </location>
</feature>
<organism evidence="2 3">
    <name type="scientific">Lithospermum erythrorhizon</name>
    <name type="common">Purple gromwell</name>
    <name type="synonym">Lithospermum officinale var. erythrorhizon</name>
    <dbReference type="NCBI Taxonomy" id="34254"/>
    <lineage>
        <taxon>Eukaryota</taxon>
        <taxon>Viridiplantae</taxon>
        <taxon>Streptophyta</taxon>
        <taxon>Embryophyta</taxon>
        <taxon>Tracheophyta</taxon>
        <taxon>Spermatophyta</taxon>
        <taxon>Magnoliopsida</taxon>
        <taxon>eudicotyledons</taxon>
        <taxon>Gunneridae</taxon>
        <taxon>Pentapetalae</taxon>
        <taxon>asterids</taxon>
        <taxon>lamiids</taxon>
        <taxon>Boraginales</taxon>
        <taxon>Boraginaceae</taxon>
        <taxon>Boraginoideae</taxon>
        <taxon>Lithospermeae</taxon>
        <taxon>Lithospermum</taxon>
    </lineage>
</organism>
<gene>
    <name evidence="2" type="ORF">LIER_34855</name>
</gene>
<name>A0AAV3S203_LITER</name>
<sequence length="250" mass="28780">MCSTGSEQQSHRIVVEQVLKCARKVKSLLWCWIIMQARRSDLWRSNWLMGSQHQKRRQMPNNYNICHYYKNTKFIGRKIEQIMQEPLYGRTRGDKTNPTTAATDDSLLGKQSNKQGNSHTDLPPDVDFMFPNDAGIENAINHYHEAGYKLLARRSLSPIDRSSPKLVSLRKKVKYIEIGEDKTVMDELTGHSEDYQSSFEQVCLHKSSSHGEKQPSPNGPGQSRQKRNRGRNRSYYGCPGRSPNYRGKGY</sequence>
<protein>
    <submittedName>
        <fullName evidence="2">Uncharacterized protein</fullName>
    </submittedName>
</protein>
<dbReference type="EMBL" id="BAABME010014852">
    <property type="protein sequence ID" value="GAA0187567.1"/>
    <property type="molecule type" value="Genomic_DNA"/>
</dbReference>
<feature type="region of interest" description="Disordered" evidence="1">
    <location>
        <begin position="204"/>
        <end position="250"/>
    </location>
</feature>
<feature type="compositionally biased region" description="Polar residues" evidence="1">
    <location>
        <begin position="96"/>
        <end position="120"/>
    </location>
</feature>
<proteinExistence type="predicted"/>
<evidence type="ECO:0000313" key="3">
    <source>
        <dbReference type="Proteomes" id="UP001454036"/>
    </source>
</evidence>
<evidence type="ECO:0000256" key="1">
    <source>
        <dbReference type="SAM" id="MobiDB-lite"/>
    </source>
</evidence>
<dbReference type="AlphaFoldDB" id="A0AAV3S203"/>
<evidence type="ECO:0000313" key="2">
    <source>
        <dbReference type="EMBL" id="GAA0187567.1"/>
    </source>
</evidence>
<accession>A0AAV3S203</accession>
<keyword evidence="3" id="KW-1185">Reference proteome</keyword>
<dbReference type="Proteomes" id="UP001454036">
    <property type="component" value="Unassembled WGS sequence"/>
</dbReference>